<gene>
    <name evidence="1" type="ORF">PACLA_8A072848</name>
</gene>
<sequence>MKFVGEQNIGKLNNIPRALAEREIEKESEEISNNFLLLIPGQVPGSINWLGREKGHFLVALGADGAPFGKSNEACSWLVSFLNVVEKVASPDHNFLICGADCKEDHPSMVEYAKHLRSEVTSIESKTFSVRSQEVKFEIKLIPADMKWLSTFSGEVGELNNAATYPCPFANVKKDELKLRGHSLGNGPEHKCQREKVCKKIAELKSRQDFEPLLGPMVQLAKCNPLHLGNNCWGHWHMLLFSHIMTNAKIGNSIKSVYQLPETNPLRKHLKVLRFKIKCKRLYNKIIRWFKEKRGMSNFECRFTGEETKKFCDGFTYLIIANIDEDIEKPSNVFPLSLYKMGIHLRNSISLTSRVSDICSTDLAKLECECKQYFNLSSLFHSGHAVPFHTKQLVEDLGVGLGINSMQVRESKHQQIASFAEFSLVKNRWEKVFRHEYMSLIWLRKQTPHLDSYRKCKDKYSPDRCFNSGYCLCGIALSDNGECKYCGSDLSNEISTCAITGSITEIMKKILRHAECGMQFLKS</sequence>
<comment type="caution">
    <text evidence="1">The sequence shown here is derived from an EMBL/GenBank/DDBJ whole genome shotgun (WGS) entry which is preliminary data.</text>
</comment>
<dbReference type="EMBL" id="CACRXK020003882">
    <property type="protein sequence ID" value="CAB4000624.1"/>
    <property type="molecule type" value="Genomic_DNA"/>
</dbReference>
<keyword evidence="2" id="KW-1185">Reference proteome</keyword>
<organism evidence="1 2">
    <name type="scientific">Paramuricea clavata</name>
    <name type="common">Red gorgonian</name>
    <name type="synonym">Violescent sea-whip</name>
    <dbReference type="NCBI Taxonomy" id="317549"/>
    <lineage>
        <taxon>Eukaryota</taxon>
        <taxon>Metazoa</taxon>
        <taxon>Cnidaria</taxon>
        <taxon>Anthozoa</taxon>
        <taxon>Octocorallia</taxon>
        <taxon>Malacalcyonacea</taxon>
        <taxon>Plexauridae</taxon>
        <taxon>Paramuricea</taxon>
    </lineage>
</organism>
<dbReference type="Proteomes" id="UP001152795">
    <property type="component" value="Unassembled WGS sequence"/>
</dbReference>
<accession>A0A6S7H7B2</accession>
<proteinExistence type="predicted"/>
<dbReference type="OrthoDB" id="5952678at2759"/>
<protein>
    <submittedName>
        <fullName evidence="1">Uncharacterized protein</fullName>
    </submittedName>
</protein>
<evidence type="ECO:0000313" key="2">
    <source>
        <dbReference type="Proteomes" id="UP001152795"/>
    </source>
</evidence>
<evidence type="ECO:0000313" key="1">
    <source>
        <dbReference type="EMBL" id="CAB4000624.1"/>
    </source>
</evidence>
<name>A0A6S7H7B2_PARCT</name>
<reference evidence="1" key="1">
    <citation type="submission" date="2020-04" db="EMBL/GenBank/DDBJ databases">
        <authorList>
            <person name="Alioto T."/>
            <person name="Alioto T."/>
            <person name="Gomez Garrido J."/>
        </authorList>
    </citation>
    <scope>NUCLEOTIDE SEQUENCE</scope>
    <source>
        <strain evidence="1">A484AB</strain>
    </source>
</reference>
<dbReference type="AlphaFoldDB" id="A0A6S7H7B2"/>